<evidence type="ECO:0000313" key="5">
    <source>
        <dbReference type="EMBL" id="MEE2030740.1"/>
    </source>
</evidence>
<reference evidence="5 6" key="1">
    <citation type="submission" date="2023-08" db="EMBL/GenBank/DDBJ databases">
        <authorList>
            <person name="Girao M."/>
            <person name="Carvalho M.F."/>
        </authorList>
    </citation>
    <scope>NUCLEOTIDE SEQUENCE [LARGE SCALE GENOMIC DNA]</scope>
    <source>
        <strain evidence="5 6">CC-R104</strain>
    </source>
</reference>
<gene>
    <name evidence="5" type="ORF">Q8814_01180</name>
</gene>
<dbReference type="SUPFAM" id="SSF140459">
    <property type="entry name" value="PE/PPE dimer-like"/>
    <property type="match status" value="1"/>
</dbReference>
<evidence type="ECO:0000256" key="2">
    <source>
        <dbReference type="ARBA" id="ARBA00006411"/>
    </source>
</evidence>
<keyword evidence="3" id="KW-0963">Cytoplasm</keyword>
<name>A0ABU7JL21_9NOCA</name>
<evidence type="ECO:0000256" key="1">
    <source>
        <dbReference type="ARBA" id="ARBA00004496"/>
    </source>
</evidence>
<protein>
    <submittedName>
        <fullName evidence="5">ESX secretion-associated protein EspG</fullName>
    </submittedName>
</protein>
<dbReference type="RefSeq" id="WP_330150163.1">
    <property type="nucleotide sequence ID" value="NZ_JAUZMZ010000003.1"/>
</dbReference>
<keyword evidence="4" id="KW-0143">Chaperone</keyword>
<dbReference type="Proteomes" id="UP001331936">
    <property type="component" value="Unassembled WGS sequence"/>
</dbReference>
<comment type="similarity">
    <text evidence="2">Belongs to the EspG family.</text>
</comment>
<accession>A0ABU7JL21</accession>
<organism evidence="5 6">
    <name type="scientific">Rhodococcus chondri</name>
    <dbReference type="NCBI Taxonomy" id="3065941"/>
    <lineage>
        <taxon>Bacteria</taxon>
        <taxon>Bacillati</taxon>
        <taxon>Actinomycetota</taxon>
        <taxon>Actinomycetes</taxon>
        <taxon>Mycobacteriales</taxon>
        <taxon>Nocardiaceae</taxon>
        <taxon>Rhodococcus</taxon>
    </lineage>
</organism>
<dbReference type="Pfam" id="PF14011">
    <property type="entry name" value="ESX-1_EspG"/>
    <property type="match status" value="1"/>
</dbReference>
<dbReference type="InterPro" id="IPR025734">
    <property type="entry name" value="EspG"/>
</dbReference>
<comment type="subcellular location">
    <subcellularLocation>
        <location evidence="1">Cytoplasm</location>
    </subcellularLocation>
</comment>
<evidence type="ECO:0000256" key="4">
    <source>
        <dbReference type="ARBA" id="ARBA00023186"/>
    </source>
</evidence>
<dbReference type="EMBL" id="JAUZMZ010000003">
    <property type="protein sequence ID" value="MEE2030740.1"/>
    <property type="molecule type" value="Genomic_DNA"/>
</dbReference>
<keyword evidence="6" id="KW-1185">Reference proteome</keyword>
<evidence type="ECO:0000313" key="6">
    <source>
        <dbReference type="Proteomes" id="UP001331936"/>
    </source>
</evidence>
<dbReference type="Gene3D" id="1.10.287.850">
    <property type="entry name" value="HP0062-like domain"/>
    <property type="match status" value="1"/>
</dbReference>
<proteinExistence type="inferred from homology"/>
<sequence>MSEHLYVVPDVLIAAATELDALALRLEVAVRSADPALDVPPPGAEEVSRLVSRHFGGLAGSFRPAAPLEFGSVSAPTARVSDALTAGAGNPPGTTRRLVEAGVAAGDAAVLGAALAPCRSFAEIVGIRHGDGAKAPVGGPVTVFDTPLGRVVGTSSVAADGTGWTTLSPGTAGFLRQALVALRERCRERSEP</sequence>
<comment type="caution">
    <text evidence="5">The sequence shown here is derived from an EMBL/GenBank/DDBJ whole genome shotgun (WGS) entry which is preliminary data.</text>
</comment>
<dbReference type="InterPro" id="IPR038332">
    <property type="entry name" value="PPE_sf"/>
</dbReference>
<evidence type="ECO:0000256" key="3">
    <source>
        <dbReference type="ARBA" id="ARBA00022490"/>
    </source>
</evidence>